<feature type="region of interest" description="Disordered" evidence="1">
    <location>
        <begin position="339"/>
        <end position="359"/>
    </location>
</feature>
<proteinExistence type="predicted"/>
<keyword evidence="3" id="KW-1185">Reference proteome</keyword>
<feature type="compositionally biased region" description="Polar residues" evidence="1">
    <location>
        <begin position="400"/>
        <end position="411"/>
    </location>
</feature>
<reference evidence="2 3" key="1">
    <citation type="submission" date="2024-05" db="EMBL/GenBank/DDBJ databases">
        <title>A draft genome resource for the thread blight pathogen Marasmius tenuissimus strain MS-2.</title>
        <authorList>
            <person name="Yulfo-Soto G.E."/>
            <person name="Baruah I.K."/>
            <person name="Amoako-Attah I."/>
            <person name="Bukari Y."/>
            <person name="Meinhardt L.W."/>
            <person name="Bailey B.A."/>
            <person name="Cohen S.P."/>
        </authorList>
    </citation>
    <scope>NUCLEOTIDE SEQUENCE [LARGE SCALE GENOMIC DNA]</scope>
    <source>
        <strain evidence="2 3">MS-2</strain>
    </source>
</reference>
<feature type="compositionally biased region" description="Basic and acidic residues" evidence="1">
    <location>
        <begin position="345"/>
        <end position="357"/>
    </location>
</feature>
<comment type="caution">
    <text evidence="2">The sequence shown here is derived from an EMBL/GenBank/DDBJ whole genome shotgun (WGS) entry which is preliminary data.</text>
</comment>
<accession>A0ABR3A8V4</accession>
<feature type="compositionally biased region" description="Low complexity" evidence="1">
    <location>
        <begin position="547"/>
        <end position="561"/>
    </location>
</feature>
<dbReference type="EMBL" id="JBBXMP010000009">
    <property type="protein sequence ID" value="KAL0069965.1"/>
    <property type="molecule type" value="Genomic_DNA"/>
</dbReference>
<name>A0ABR3A8V4_9AGAR</name>
<feature type="compositionally biased region" description="Basic and acidic residues" evidence="1">
    <location>
        <begin position="1"/>
        <end position="10"/>
    </location>
</feature>
<evidence type="ECO:0000256" key="1">
    <source>
        <dbReference type="SAM" id="MobiDB-lite"/>
    </source>
</evidence>
<feature type="region of interest" description="Disordered" evidence="1">
    <location>
        <begin position="1"/>
        <end position="39"/>
    </location>
</feature>
<feature type="compositionally biased region" description="Acidic residues" evidence="1">
    <location>
        <begin position="564"/>
        <end position="575"/>
    </location>
</feature>
<feature type="compositionally biased region" description="Low complexity" evidence="1">
    <location>
        <begin position="438"/>
        <end position="447"/>
    </location>
</feature>
<gene>
    <name evidence="2" type="ORF">AAF712_002862</name>
</gene>
<protein>
    <submittedName>
        <fullName evidence="2">Uncharacterized protein</fullName>
    </submittedName>
</protein>
<evidence type="ECO:0000313" key="2">
    <source>
        <dbReference type="EMBL" id="KAL0069965.1"/>
    </source>
</evidence>
<dbReference type="Proteomes" id="UP001437256">
    <property type="component" value="Unassembled WGS sequence"/>
</dbReference>
<sequence>MPYHDRDRPSHSRPYNSHSHSHHHDEFNSKSFYKGSSPYSEKKYQDKRYYHEIAPPASNSHAYLPYKLAPEIWKNLEKDQDGQLEIIQGLDNTGRQCLLVYVSATQERSISLDARTEVSVKNLLTRYEVLSPIRLDSQKSLQKMMDKITKVRKQNLQTMGGDTRDDEQRREDVFWRCQYEWGRVLKRAVFDDLPIHQFQISTPANVPRIVVLCFNRWDADESETSKNTVLDLGVAYGEVCVQQGARVKKEENGGVRVKREEEQDGRAFLNGNARAGLSREWQGIRPRKTSTRRIKVKKNAGFRQRIEEFKYPEHTEILDDGAISGRLRELFKDDDNDEASLPVSIKEEPDTPSRDTSKPVILLLNDIPKTRALLQRHYGLDLDDMTDQGWKVESGLRGLFQSSEPPSSYGTHTRKRSQSPSPPWKRRSRSRSRERDYPSYGSPSHPSSAHRDRPRRRLTPVYLIDTKAIYERVSKTHDGFADRGNVRGMHQRLGLEGEGGRKMWNAAVDAELTIEIFNALIHGASIEEEWERLKTLPLHPKLDESVGDVASGAGASGGSVDQQHDEDSDDEEERDPNDIVDRRPGGAVGGGGAPAAAAAPSYEDYSDYGEDDDEY</sequence>
<feature type="compositionally biased region" description="Acidic residues" evidence="1">
    <location>
        <begin position="604"/>
        <end position="615"/>
    </location>
</feature>
<feature type="region of interest" description="Disordered" evidence="1">
    <location>
        <begin position="398"/>
        <end position="457"/>
    </location>
</feature>
<feature type="region of interest" description="Disordered" evidence="1">
    <location>
        <begin position="544"/>
        <end position="615"/>
    </location>
</feature>
<evidence type="ECO:0000313" key="3">
    <source>
        <dbReference type="Proteomes" id="UP001437256"/>
    </source>
</evidence>
<feature type="compositionally biased region" description="Low complexity" evidence="1">
    <location>
        <begin position="594"/>
        <end position="603"/>
    </location>
</feature>
<organism evidence="2 3">
    <name type="scientific">Marasmius tenuissimus</name>
    <dbReference type="NCBI Taxonomy" id="585030"/>
    <lineage>
        <taxon>Eukaryota</taxon>
        <taxon>Fungi</taxon>
        <taxon>Dikarya</taxon>
        <taxon>Basidiomycota</taxon>
        <taxon>Agaricomycotina</taxon>
        <taxon>Agaricomycetes</taxon>
        <taxon>Agaricomycetidae</taxon>
        <taxon>Agaricales</taxon>
        <taxon>Marasmiineae</taxon>
        <taxon>Marasmiaceae</taxon>
        <taxon>Marasmius</taxon>
    </lineage>
</organism>